<evidence type="ECO:0000313" key="3">
    <source>
        <dbReference type="Proteomes" id="UP000023435"/>
    </source>
</evidence>
<dbReference type="EMBL" id="JAJA02000001">
    <property type="protein sequence ID" value="KWS05682.1"/>
    <property type="molecule type" value="Genomic_DNA"/>
</dbReference>
<name>A0A108UAQ2_9GAMM</name>
<feature type="chain" id="PRO_5007131805" evidence="1">
    <location>
        <begin position="26"/>
        <end position="71"/>
    </location>
</feature>
<proteinExistence type="predicted"/>
<keyword evidence="3" id="KW-1185">Reference proteome</keyword>
<accession>A0A108UAQ2</accession>
<gene>
    <name evidence="2" type="ORF">AZ78_3234</name>
</gene>
<sequence length="71" mass="7550">MTRSTKLMTVCAFVFGLSFASAAFARDCVTECKRAAIAQCLLLAAEGEAEACYTADYSYCRVACGVNLPHG</sequence>
<evidence type="ECO:0000256" key="1">
    <source>
        <dbReference type="SAM" id="SignalP"/>
    </source>
</evidence>
<dbReference type="Proteomes" id="UP000023435">
    <property type="component" value="Unassembled WGS sequence"/>
</dbReference>
<dbReference type="RefSeq" id="WP_036105359.1">
    <property type="nucleotide sequence ID" value="NZ_JAJA02000001.1"/>
</dbReference>
<comment type="caution">
    <text evidence="2">The sequence shown here is derived from an EMBL/GenBank/DDBJ whole genome shotgun (WGS) entry which is preliminary data.</text>
</comment>
<organism evidence="2 3">
    <name type="scientific">Lysobacter capsici AZ78</name>
    <dbReference type="NCBI Taxonomy" id="1444315"/>
    <lineage>
        <taxon>Bacteria</taxon>
        <taxon>Pseudomonadati</taxon>
        <taxon>Pseudomonadota</taxon>
        <taxon>Gammaproteobacteria</taxon>
        <taxon>Lysobacterales</taxon>
        <taxon>Lysobacteraceae</taxon>
        <taxon>Lysobacter</taxon>
    </lineage>
</organism>
<evidence type="ECO:0000313" key="2">
    <source>
        <dbReference type="EMBL" id="KWS05682.1"/>
    </source>
</evidence>
<feature type="signal peptide" evidence="1">
    <location>
        <begin position="1"/>
        <end position="25"/>
    </location>
</feature>
<protein>
    <submittedName>
        <fullName evidence="2">Uncharacterized protein</fullName>
    </submittedName>
</protein>
<dbReference type="AlphaFoldDB" id="A0A108UAQ2"/>
<keyword evidence="1" id="KW-0732">Signal</keyword>
<reference evidence="2 3" key="1">
    <citation type="journal article" date="2014" name="Genome Announc.">
        <title>Draft Genome Sequence of Lysobacter capsici AZ78, a Bacterium Antagonistic to Plant-Pathogenic Oomycetes.</title>
        <authorList>
            <person name="Puopolo G."/>
            <person name="Sonego P."/>
            <person name="Engelen K."/>
            <person name="Pertot I."/>
        </authorList>
    </citation>
    <scope>NUCLEOTIDE SEQUENCE [LARGE SCALE GENOMIC DNA]</scope>
    <source>
        <strain evidence="2 3">AZ78</strain>
    </source>
</reference>